<dbReference type="OrthoDB" id="9792444at2"/>
<evidence type="ECO:0000313" key="2">
    <source>
        <dbReference type="Proteomes" id="UP000280696"/>
    </source>
</evidence>
<protein>
    <recommendedName>
        <fullName evidence="3">WG repeat-containing protein</fullName>
    </recommendedName>
</protein>
<reference evidence="1 2" key="1">
    <citation type="submission" date="2018-09" db="EMBL/GenBank/DDBJ databases">
        <title>Murine metabolic-syndrome-specific gut microbial biobank.</title>
        <authorList>
            <person name="Liu C."/>
        </authorList>
    </citation>
    <scope>NUCLEOTIDE SEQUENCE [LARGE SCALE GENOMIC DNA]</scope>
    <source>
        <strain evidence="1 2">0.1xD8-82</strain>
    </source>
</reference>
<dbReference type="Proteomes" id="UP000280696">
    <property type="component" value="Unassembled WGS sequence"/>
</dbReference>
<sequence length="578" mass="66131">MGRMLKNILYNILMMAGIVIVLTGGAAAAYRASKPVDLRVSADGYYEIYTAYDYERFWQKVTHNMPFICGRLMKDIYLNDVEEYDNWEHEALTRKGREVMLFSGEFDGNGYTVYGLYSENGYGLAEKNEGIIRDVSIKNSLITGDKDLGGVCLYNSGIISNCEFGGELKSLAPEPDVYSKMAGISLENKGVIERCGYRGSMTALRQSKHRRKAAVSVVNGGEIVNCYNFTWENIDKENDFYYSISNRGERCCFVRGDVRWKTYYNGQIIPLDGIWELYLSAFLDKDLNTIYLGAKSPLTCFKQAEQNSNRSTEGGICRKMLQEIGIDEKQDALRRALLDPNVCELIWSILVYKGINWESVVLEGVSRTEKGLVAYDIDEKTDDGRKAPAFAVEIYDKYHKEQHVRLSGYQMEIDGKKDCSAIWDLCTDILMEKSKESLRQNTWRIFEGGIIKEGDGFFILYLTEKGEGGFFYTAGEMLYQIEMQETAEEINEREYVPQKKDNSKRTSNDILKSDIKSEKRKDGMEKVRDILTVEIWINSLALYRDENGLVTDKTQFCNKIWGVMVEKVWEGKTVGYVY</sequence>
<comment type="caution">
    <text evidence="1">The sequence shown here is derived from an EMBL/GenBank/DDBJ whole genome shotgun (WGS) entry which is preliminary data.</text>
</comment>
<gene>
    <name evidence="1" type="ORF">D7V94_18020</name>
</gene>
<name>A0A3A9ACU1_9FIRM</name>
<dbReference type="Gene3D" id="2.160.20.110">
    <property type="match status" value="1"/>
</dbReference>
<keyword evidence="2" id="KW-1185">Reference proteome</keyword>
<evidence type="ECO:0008006" key="3">
    <source>
        <dbReference type="Google" id="ProtNLM"/>
    </source>
</evidence>
<proteinExistence type="predicted"/>
<evidence type="ECO:0000313" key="1">
    <source>
        <dbReference type="EMBL" id="RKI89500.1"/>
    </source>
</evidence>
<dbReference type="EMBL" id="RAYQ01000022">
    <property type="protein sequence ID" value="RKI89500.1"/>
    <property type="molecule type" value="Genomic_DNA"/>
</dbReference>
<dbReference type="RefSeq" id="WP_120471686.1">
    <property type="nucleotide sequence ID" value="NZ_RAYQ01000022.1"/>
</dbReference>
<dbReference type="AlphaFoldDB" id="A0A3A9ACU1"/>
<organism evidence="1 2">
    <name type="scientific">Parablautia intestinalis</name>
    <dbReference type="NCBI Taxonomy" id="2320100"/>
    <lineage>
        <taxon>Bacteria</taxon>
        <taxon>Bacillati</taxon>
        <taxon>Bacillota</taxon>
        <taxon>Clostridia</taxon>
        <taxon>Lachnospirales</taxon>
        <taxon>Lachnospiraceae</taxon>
        <taxon>Parablautia</taxon>
    </lineage>
</organism>
<accession>A0A3A9ACU1</accession>